<feature type="compositionally biased region" description="Acidic residues" evidence="1">
    <location>
        <begin position="698"/>
        <end position="711"/>
    </location>
</feature>
<protein>
    <submittedName>
        <fullName evidence="2">Uncharacterized protein</fullName>
    </submittedName>
</protein>
<gene>
    <name evidence="2" type="ORF">SPIL2461_LOCUS11100</name>
</gene>
<evidence type="ECO:0000256" key="1">
    <source>
        <dbReference type="SAM" id="MobiDB-lite"/>
    </source>
</evidence>
<accession>A0A812RR84</accession>
<organism evidence="2 3">
    <name type="scientific">Symbiodinium pilosum</name>
    <name type="common">Dinoflagellate</name>
    <dbReference type="NCBI Taxonomy" id="2952"/>
    <lineage>
        <taxon>Eukaryota</taxon>
        <taxon>Sar</taxon>
        <taxon>Alveolata</taxon>
        <taxon>Dinophyceae</taxon>
        <taxon>Suessiales</taxon>
        <taxon>Symbiodiniaceae</taxon>
        <taxon>Symbiodinium</taxon>
    </lineage>
</organism>
<dbReference type="AlphaFoldDB" id="A0A812RR84"/>
<name>A0A812RR84_SYMPI</name>
<sequence length="870" mass="98392">RARHLGWGRALSYNGHVCYVAYYDPGNAAYAGFMNCLFTREEITEMCRGSPDPSEELLGDIIEIATGLLVVALRFPGMFPKWGGKHVIEACLFIDTRRPADITPEEQQGIEEITPLISFNFFADPADRADEDGEAVQTQIPQPVEEPEYHAAPEEDPAVSIATGEEPEEEEVEQADPLGGLDDLIYLTMVVQFRRVQPVKQWRTMRPSLVIDDLLYLVSVQPLPLLKGKEPPSTSRWNRAATTIHVVELIYDQPCMATESVRAREGQDTVRGVELRDVGLASNEEVGHYVRRTIGETVAIHPRRGDPLPQEYENVSEYFHAAKGVFGGDLRVMPRRGGTFLSRCWEGFECFEDLPSRHQRTQRFRLQFLGIKVCPLAAHLVSGEPGSSQPVSMETQIAELQSSRDTSYEDSNIYVGEDVWVRPWAVRGTSGHSVDRYSAIRLDPTKIAYHPTLQVYRIPGDPRMPLLVLYVPSYVLLSYGATLSDNGVYLVSRPIPFEQVRDAWIAVPQPNHAWRFREVRKILSDSLDNEIVENVNGTYDPNGAYLDATPAKVKEILLSLNPGPHASERDQLVAELDAGDTSFNLKRRCAAMCSRHYSNTYNSASQREPLKLRVCPQCMHETPTKLAICHHCLAIFDCIGRKEYITPTATVVIHMPEVNVDTLQQAQAEADAEVEAAMDAEPTPEPGSADGSDRETSPEPDPEALEHDEEMMGEGDRAMAALTVRLYPEDQGPYFVANYDSSHVAAQFMDVIFCGLIYDFWPSFARFYRLPYPDMLMRFKDGSRHDAMGNWPIVELDTNTGLPRELTDAEIIEHTRQPEMKEWRHRRYKMHKMLSVAVRGCIALDYRREHFNIKEHPRRTVRADMHVTFN</sequence>
<proteinExistence type="predicted"/>
<reference evidence="2" key="1">
    <citation type="submission" date="2021-02" db="EMBL/GenBank/DDBJ databases">
        <authorList>
            <person name="Dougan E. K."/>
            <person name="Rhodes N."/>
            <person name="Thang M."/>
            <person name="Chan C."/>
        </authorList>
    </citation>
    <scope>NUCLEOTIDE SEQUENCE</scope>
</reference>
<dbReference type="Proteomes" id="UP000649617">
    <property type="component" value="Unassembled WGS sequence"/>
</dbReference>
<comment type="caution">
    <text evidence="2">The sequence shown here is derived from an EMBL/GenBank/DDBJ whole genome shotgun (WGS) entry which is preliminary data.</text>
</comment>
<evidence type="ECO:0000313" key="3">
    <source>
        <dbReference type="Proteomes" id="UP000649617"/>
    </source>
</evidence>
<keyword evidence="3" id="KW-1185">Reference proteome</keyword>
<feature type="non-terminal residue" evidence="2">
    <location>
        <position position="1"/>
    </location>
</feature>
<feature type="region of interest" description="Disordered" evidence="1">
    <location>
        <begin position="667"/>
        <end position="711"/>
    </location>
</feature>
<evidence type="ECO:0000313" key="2">
    <source>
        <dbReference type="EMBL" id="CAE7452997.1"/>
    </source>
</evidence>
<feature type="non-terminal residue" evidence="2">
    <location>
        <position position="870"/>
    </location>
</feature>
<dbReference type="EMBL" id="CAJNIZ010021538">
    <property type="protein sequence ID" value="CAE7452997.1"/>
    <property type="molecule type" value="Genomic_DNA"/>
</dbReference>